<evidence type="ECO:0000256" key="1">
    <source>
        <dbReference type="SAM" id="Coils"/>
    </source>
</evidence>
<evidence type="ECO:0008006" key="4">
    <source>
        <dbReference type="Google" id="ProtNLM"/>
    </source>
</evidence>
<accession>A0AAV2GSI8</accession>
<dbReference type="SUPFAM" id="SSF56219">
    <property type="entry name" value="DNase I-like"/>
    <property type="match status" value="1"/>
</dbReference>
<dbReference type="AlphaFoldDB" id="A0AAV2GSI8"/>
<organism evidence="2 3">
    <name type="scientific">Linum trigynum</name>
    <dbReference type="NCBI Taxonomy" id="586398"/>
    <lineage>
        <taxon>Eukaryota</taxon>
        <taxon>Viridiplantae</taxon>
        <taxon>Streptophyta</taxon>
        <taxon>Embryophyta</taxon>
        <taxon>Tracheophyta</taxon>
        <taxon>Spermatophyta</taxon>
        <taxon>Magnoliopsida</taxon>
        <taxon>eudicotyledons</taxon>
        <taxon>Gunneridae</taxon>
        <taxon>Pentapetalae</taxon>
        <taxon>rosids</taxon>
        <taxon>fabids</taxon>
        <taxon>Malpighiales</taxon>
        <taxon>Linaceae</taxon>
        <taxon>Linum</taxon>
    </lineage>
</organism>
<dbReference type="InterPro" id="IPR036691">
    <property type="entry name" value="Endo/exonu/phosph_ase_sf"/>
</dbReference>
<sequence>MVLGDFNGIRHPTEASNNPRVDSTMTLFQDWIVELEMEEHQASVPWFTWMNKQANNPIAKRLDRVLINFDWMDSVKEIKVHFQAPGVLDHCPVLVDTESSMKSLPKPFKFWLRHPRFDELLEEAWRSRVTGHPLIRVCKKLKNLKNLLRKLNKEEYSDIRERVKEKEASLHLMQQEALTDPTEGNFEEERRLSQEYKALLDAEESFLRHKSRESWLKTGDMNSEYFYRSVKSKQKRNTIRMLKNEQG</sequence>
<keyword evidence="1" id="KW-0175">Coiled coil</keyword>
<dbReference type="EMBL" id="OZ034822">
    <property type="protein sequence ID" value="CAL1413669.1"/>
    <property type="molecule type" value="Genomic_DNA"/>
</dbReference>
<feature type="coiled-coil region" evidence="1">
    <location>
        <begin position="134"/>
        <end position="176"/>
    </location>
</feature>
<dbReference type="PANTHER" id="PTHR33710:SF79">
    <property type="entry name" value="OS06G0205337 PROTEIN"/>
    <property type="match status" value="1"/>
</dbReference>
<dbReference type="PANTHER" id="PTHR33710">
    <property type="entry name" value="BNAC02G09200D PROTEIN"/>
    <property type="match status" value="1"/>
</dbReference>
<name>A0AAV2GSI8_9ROSI</name>
<dbReference type="Proteomes" id="UP001497516">
    <property type="component" value="Chromosome 9"/>
</dbReference>
<proteinExistence type="predicted"/>
<gene>
    <name evidence="2" type="ORF">LTRI10_LOCUS52882</name>
</gene>
<dbReference type="Gene3D" id="3.60.10.10">
    <property type="entry name" value="Endonuclease/exonuclease/phosphatase"/>
    <property type="match status" value="1"/>
</dbReference>
<evidence type="ECO:0000313" key="2">
    <source>
        <dbReference type="EMBL" id="CAL1413669.1"/>
    </source>
</evidence>
<reference evidence="2 3" key="1">
    <citation type="submission" date="2024-04" db="EMBL/GenBank/DDBJ databases">
        <authorList>
            <person name="Fracassetti M."/>
        </authorList>
    </citation>
    <scope>NUCLEOTIDE SEQUENCE [LARGE SCALE GENOMIC DNA]</scope>
</reference>
<protein>
    <recommendedName>
        <fullName evidence="4">Endonuclease/exonuclease/phosphatase domain-containing protein</fullName>
    </recommendedName>
</protein>
<evidence type="ECO:0000313" key="3">
    <source>
        <dbReference type="Proteomes" id="UP001497516"/>
    </source>
</evidence>
<keyword evidence="3" id="KW-1185">Reference proteome</keyword>